<sequence length="102" mass="10748">MSGMVLLYGNRSLPVATGGGAACRGQNVSQFGPDARFPGAGRCGLAKIAPLLVYLLANLFQIAQRGTVGALGRLDLLLELLDAALLRFQLLLAQLLLVEIQN</sequence>
<dbReference type="EnsemblMetazoa" id="ACOM038047-RA">
    <property type="protein sequence ID" value="ACOM038047-PA.1"/>
    <property type="gene ID" value="ACOM038047"/>
</dbReference>
<dbReference type="Proteomes" id="UP000075882">
    <property type="component" value="Unassembled WGS sequence"/>
</dbReference>
<reference evidence="1" key="1">
    <citation type="submission" date="2022-08" db="UniProtKB">
        <authorList>
            <consortium name="EnsemblMetazoa"/>
        </authorList>
    </citation>
    <scope>IDENTIFICATION</scope>
</reference>
<dbReference type="AlphaFoldDB" id="A0A8W7PWP5"/>
<proteinExistence type="predicted"/>
<name>A0A8W7PWP5_ANOCL</name>
<protein>
    <submittedName>
        <fullName evidence="1">Uncharacterized protein</fullName>
    </submittedName>
</protein>
<evidence type="ECO:0000313" key="1">
    <source>
        <dbReference type="EnsemblMetazoa" id="ACOM038047-PA.1"/>
    </source>
</evidence>
<accession>A0A8W7PWP5</accession>
<organism evidence="1">
    <name type="scientific">Anopheles coluzzii</name>
    <name type="common">African malaria mosquito</name>
    <dbReference type="NCBI Taxonomy" id="1518534"/>
    <lineage>
        <taxon>Eukaryota</taxon>
        <taxon>Metazoa</taxon>
        <taxon>Ecdysozoa</taxon>
        <taxon>Arthropoda</taxon>
        <taxon>Hexapoda</taxon>
        <taxon>Insecta</taxon>
        <taxon>Pterygota</taxon>
        <taxon>Neoptera</taxon>
        <taxon>Endopterygota</taxon>
        <taxon>Diptera</taxon>
        <taxon>Nematocera</taxon>
        <taxon>Culicoidea</taxon>
        <taxon>Culicidae</taxon>
        <taxon>Anophelinae</taxon>
        <taxon>Anopheles</taxon>
    </lineage>
</organism>